<keyword evidence="2" id="KW-1185">Reference proteome</keyword>
<accession>A0A0L0BSV7</accession>
<comment type="caution">
    <text evidence="1">The sequence shown here is derived from an EMBL/GenBank/DDBJ whole genome shotgun (WGS) entry which is preliminary data.</text>
</comment>
<reference evidence="1 2" key="1">
    <citation type="journal article" date="2015" name="Nat. Commun.">
        <title>Lucilia cuprina genome unlocks parasitic fly biology to underpin future interventions.</title>
        <authorList>
            <person name="Anstead C.A."/>
            <person name="Korhonen P.K."/>
            <person name="Young N.D."/>
            <person name="Hall R.S."/>
            <person name="Jex A.R."/>
            <person name="Murali S.C."/>
            <person name="Hughes D.S."/>
            <person name="Lee S.F."/>
            <person name="Perry T."/>
            <person name="Stroehlein A.J."/>
            <person name="Ansell B.R."/>
            <person name="Breugelmans B."/>
            <person name="Hofmann A."/>
            <person name="Qu J."/>
            <person name="Dugan S."/>
            <person name="Lee S.L."/>
            <person name="Chao H."/>
            <person name="Dinh H."/>
            <person name="Han Y."/>
            <person name="Doddapaneni H.V."/>
            <person name="Worley K.C."/>
            <person name="Muzny D.M."/>
            <person name="Ioannidis P."/>
            <person name="Waterhouse R.M."/>
            <person name="Zdobnov E.M."/>
            <person name="James P.J."/>
            <person name="Bagnall N.H."/>
            <person name="Kotze A.C."/>
            <person name="Gibbs R.A."/>
            <person name="Richards S."/>
            <person name="Batterham P."/>
            <person name="Gasser R.B."/>
        </authorList>
    </citation>
    <scope>NUCLEOTIDE SEQUENCE [LARGE SCALE GENOMIC DNA]</scope>
    <source>
        <strain evidence="1 2">LS</strain>
        <tissue evidence="1">Full body</tissue>
    </source>
</reference>
<sequence>MGQLNTDNEKFQNFKSTSSFTFVAIDFDMPNIGDRIVVIVAAAIVVPVVDGVDNYRLPSQSQQSLYTVTGSIQTLSGQFIYDLVTLYITQCPDTQHIVTLYNLTNTSKILLQKTLTISLYGIKDAKETIHDRRRSHIKENKSNSDIIEDAEKQRLKSLLILVGKLGTYN</sequence>
<protein>
    <submittedName>
        <fullName evidence="1">Uncharacterized protein</fullName>
    </submittedName>
</protein>
<organism evidence="1 2">
    <name type="scientific">Lucilia cuprina</name>
    <name type="common">Green bottle fly</name>
    <name type="synonym">Australian sheep blowfly</name>
    <dbReference type="NCBI Taxonomy" id="7375"/>
    <lineage>
        <taxon>Eukaryota</taxon>
        <taxon>Metazoa</taxon>
        <taxon>Ecdysozoa</taxon>
        <taxon>Arthropoda</taxon>
        <taxon>Hexapoda</taxon>
        <taxon>Insecta</taxon>
        <taxon>Pterygota</taxon>
        <taxon>Neoptera</taxon>
        <taxon>Endopterygota</taxon>
        <taxon>Diptera</taxon>
        <taxon>Brachycera</taxon>
        <taxon>Muscomorpha</taxon>
        <taxon>Oestroidea</taxon>
        <taxon>Calliphoridae</taxon>
        <taxon>Luciliinae</taxon>
        <taxon>Lucilia</taxon>
    </lineage>
</organism>
<name>A0A0L0BSV7_LUCCU</name>
<evidence type="ECO:0000313" key="2">
    <source>
        <dbReference type="Proteomes" id="UP000037069"/>
    </source>
</evidence>
<proteinExistence type="predicted"/>
<gene>
    <name evidence="1" type="ORF">FF38_02480</name>
</gene>
<dbReference type="Proteomes" id="UP000037069">
    <property type="component" value="Unassembled WGS sequence"/>
</dbReference>
<dbReference type="AlphaFoldDB" id="A0A0L0BSV7"/>
<dbReference type="EMBL" id="JRES01001407">
    <property type="protein sequence ID" value="KNC23165.1"/>
    <property type="molecule type" value="Genomic_DNA"/>
</dbReference>
<evidence type="ECO:0000313" key="1">
    <source>
        <dbReference type="EMBL" id="KNC23165.1"/>
    </source>
</evidence>